<keyword evidence="1" id="KW-0732">Signal</keyword>
<protein>
    <recommendedName>
        <fullName evidence="2">Copper amine oxidase-like N-terminal domain-containing protein</fullName>
    </recommendedName>
</protein>
<comment type="caution">
    <text evidence="3">The sequence shown here is derived from an EMBL/GenBank/DDBJ whole genome shotgun (WGS) entry which is preliminary data.</text>
</comment>
<reference evidence="3 4" key="1">
    <citation type="submission" date="2023-07" db="EMBL/GenBank/DDBJ databases">
        <title>Sorghum-associated microbial communities from plants grown in Nebraska, USA.</title>
        <authorList>
            <person name="Schachtman D."/>
        </authorList>
    </citation>
    <scope>NUCLEOTIDE SEQUENCE [LARGE SCALE GENOMIC DNA]</scope>
    <source>
        <strain evidence="3 4">CC482</strain>
    </source>
</reference>
<dbReference type="Pfam" id="PF07833">
    <property type="entry name" value="Cu_amine_oxidN1"/>
    <property type="match status" value="1"/>
</dbReference>
<sequence>MRIVKLLMLAALLALTLSPKAAYAAENPIAVYIQDEELSFDQPPVITSGRVLVPFRPIAEGLGVDVSWDSKTKQVTAQYESPFKSKIVTIPVNGKTATVDGAIVSLDVPAKIINGRIMVPIRFLTQSFGAKVNWNSKSREIDITIWELKDTVFNQFAKDGSVVNTYTESGFNQKLSNMYDNEELVATSKWTNLMDPGKIGVVAQHYGFFLINGKYHEISLVLDGELNKQGNFDGDVIFELYDDQTGEFVDSYYTYIEDVAYNKVVKYNVYNAVQAAGWE</sequence>
<evidence type="ECO:0000259" key="2">
    <source>
        <dbReference type="Pfam" id="PF07833"/>
    </source>
</evidence>
<gene>
    <name evidence="3" type="ORF">J2T15_004356</name>
</gene>
<feature type="signal peptide" evidence="1">
    <location>
        <begin position="1"/>
        <end position="24"/>
    </location>
</feature>
<dbReference type="InterPro" id="IPR012854">
    <property type="entry name" value="Cu_amine_oxidase-like_N"/>
</dbReference>
<dbReference type="RefSeq" id="WP_307206289.1">
    <property type="nucleotide sequence ID" value="NZ_JAUSSU010000009.1"/>
</dbReference>
<keyword evidence="4" id="KW-1185">Reference proteome</keyword>
<evidence type="ECO:0000313" key="4">
    <source>
        <dbReference type="Proteomes" id="UP001229346"/>
    </source>
</evidence>
<dbReference type="EMBL" id="JAUSSU010000009">
    <property type="protein sequence ID" value="MDQ0114899.1"/>
    <property type="molecule type" value="Genomic_DNA"/>
</dbReference>
<accession>A0ABT9U8X1</accession>
<dbReference type="SUPFAM" id="SSF55383">
    <property type="entry name" value="Copper amine oxidase, domain N"/>
    <property type="match status" value="1"/>
</dbReference>
<feature type="chain" id="PRO_5045762774" description="Copper amine oxidase-like N-terminal domain-containing protein" evidence="1">
    <location>
        <begin position="25"/>
        <end position="279"/>
    </location>
</feature>
<dbReference type="Proteomes" id="UP001229346">
    <property type="component" value="Unassembled WGS sequence"/>
</dbReference>
<dbReference type="InterPro" id="IPR036582">
    <property type="entry name" value="Mao_N_sf"/>
</dbReference>
<name>A0ABT9U8X1_PAEHA</name>
<proteinExistence type="predicted"/>
<evidence type="ECO:0000313" key="3">
    <source>
        <dbReference type="EMBL" id="MDQ0114899.1"/>
    </source>
</evidence>
<dbReference type="Gene3D" id="3.30.457.10">
    <property type="entry name" value="Copper amine oxidase-like, N-terminal domain"/>
    <property type="match status" value="1"/>
</dbReference>
<organism evidence="3 4">
    <name type="scientific">Paenibacillus harenae</name>
    <dbReference type="NCBI Taxonomy" id="306543"/>
    <lineage>
        <taxon>Bacteria</taxon>
        <taxon>Bacillati</taxon>
        <taxon>Bacillota</taxon>
        <taxon>Bacilli</taxon>
        <taxon>Bacillales</taxon>
        <taxon>Paenibacillaceae</taxon>
        <taxon>Paenibacillus</taxon>
    </lineage>
</organism>
<feature type="domain" description="Copper amine oxidase-like N-terminal" evidence="2">
    <location>
        <begin position="33"/>
        <end position="142"/>
    </location>
</feature>
<evidence type="ECO:0000256" key="1">
    <source>
        <dbReference type="SAM" id="SignalP"/>
    </source>
</evidence>